<reference evidence="2 3" key="1">
    <citation type="journal article" date="2023" name="Commun. Biol.">
        <title>Genome analysis of Parmales, the sister group of diatoms, reveals the evolutionary specialization of diatoms from phago-mixotrophs to photoautotrophs.</title>
        <authorList>
            <person name="Ban H."/>
            <person name="Sato S."/>
            <person name="Yoshikawa S."/>
            <person name="Yamada K."/>
            <person name="Nakamura Y."/>
            <person name="Ichinomiya M."/>
            <person name="Sato N."/>
            <person name="Blanc-Mathieu R."/>
            <person name="Endo H."/>
            <person name="Kuwata A."/>
            <person name="Ogata H."/>
        </authorList>
    </citation>
    <scope>NUCLEOTIDE SEQUENCE [LARGE SCALE GENOMIC DNA]</scope>
</reference>
<feature type="compositionally biased region" description="Polar residues" evidence="1">
    <location>
        <begin position="8"/>
        <end position="18"/>
    </location>
</feature>
<feature type="compositionally biased region" description="Basic and acidic residues" evidence="1">
    <location>
        <begin position="304"/>
        <end position="321"/>
    </location>
</feature>
<proteinExistence type="predicted"/>
<evidence type="ECO:0000313" key="3">
    <source>
        <dbReference type="Proteomes" id="UP001165060"/>
    </source>
</evidence>
<dbReference type="Proteomes" id="UP001165060">
    <property type="component" value="Unassembled WGS sequence"/>
</dbReference>
<accession>A0ABQ6N4M2</accession>
<feature type="region of interest" description="Disordered" evidence="1">
    <location>
        <begin position="87"/>
        <end position="138"/>
    </location>
</feature>
<protein>
    <recommendedName>
        <fullName evidence="4">Tudor domain-containing protein</fullName>
    </recommendedName>
</protein>
<evidence type="ECO:0008006" key="4">
    <source>
        <dbReference type="Google" id="ProtNLM"/>
    </source>
</evidence>
<feature type="compositionally biased region" description="Acidic residues" evidence="1">
    <location>
        <begin position="276"/>
        <end position="293"/>
    </location>
</feature>
<evidence type="ECO:0000256" key="1">
    <source>
        <dbReference type="SAM" id="MobiDB-lite"/>
    </source>
</evidence>
<evidence type="ECO:0000313" key="2">
    <source>
        <dbReference type="EMBL" id="GMI39885.1"/>
    </source>
</evidence>
<name>A0ABQ6N4M2_9STRA</name>
<keyword evidence="3" id="KW-1185">Reference proteome</keyword>
<dbReference type="EMBL" id="BRYB01000896">
    <property type="protein sequence ID" value="GMI39885.1"/>
    <property type="molecule type" value="Genomic_DNA"/>
</dbReference>
<feature type="region of interest" description="Disordered" evidence="1">
    <location>
        <begin position="1"/>
        <end position="34"/>
    </location>
</feature>
<gene>
    <name evidence="2" type="ORF">TeGR_g9470</name>
</gene>
<organism evidence="2 3">
    <name type="scientific">Tetraparma gracilis</name>
    <dbReference type="NCBI Taxonomy" id="2962635"/>
    <lineage>
        <taxon>Eukaryota</taxon>
        <taxon>Sar</taxon>
        <taxon>Stramenopiles</taxon>
        <taxon>Ochrophyta</taxon>
        <taxon>Bolidophyceae</taxon>
        <taxon>Parmales</taxon>
        <taxon>Triparmaceae</taxon>
        <taxon>Tetraparma</taxon>
    </lineage>
</organism>
<feature type="region of interest" description="Disordered" evidence="1">
    <location>
        <begin position="265"/>
        <end position="405"/>
    </location>
</feature>
<feature type="compositionally biased region" description="Basic and acidic residues" evidence="1">
    <location>
        <begin position="331"/>
        <end position="355"/>
    </location>
</feature>
<comment type="caution">
    <text evidence="2">The sequence shown here is derived from an EMBL/GenBank/DDBJ whole genome shotgun (WGS) entry which is preliminary data.</text>
</comment>
<sequence>MSVIENLGTPQWENSSKKATPIALLPNSMGNTDDEAPELEMAAAVKEEPCGDAAELASLSEAAANSNVAEIAIKGDPGTAAELKELQEGAKRSNKQAAGTRGGNEAQATSAEQMGEEVKAEDASPAVKTEPPPAPTPVFCEEEYADLQKRYFAKRIFRGVRLAGGQTLRKQTRDAIIDQDHPGFKALKKEIEKLRREGDREEIFRLLKGLAAWEMDPVRNCVPGTKRAAGGGYVAEVIDMTKGDPEVIDVDTFILEVLLMKVVKADPDAPPPPPSEESEESESEGSESEESGTPDESKLKKKLRSMEKELTSLKQGAEESKKPKRATKQVRTADSKRAKARADRVRYLLQKEAKKAVAAAASETKRKSGAAATAASQGKKRKAEAAAAAAAVRPEPSRKREPRVLSSAAFKKGDNVRVLWSDGEEYAAEIISDKDDDYGQWEVRFKEGGAEGLVNPNKIALLD</sequence>